<sequence length="320" mass="34681">MAALVVMFVKDSFMIVMIKNGLGLQAENLQPSNFEMIGKALFGSMIAYCFGIGLVKLSILVMYHRIFDTRNVRIVVKIVAAANLIWIILFTGLAIFQCTPVHRAWNPSIPGKCLDSKELFVGNAVPNIVIDLFMVAIPIYPVSKLRLPLSQRIALVGLFMLGGVVCVVSIYRVTTISTLDPTNLAYTIRGPAVLGNVEMATAVLSANLPTLRPLFSSFIHTVGPSKGSSTYHASSKARSRSSTLLSDLSRKSKSDGFTVIITENSPRSALKPLPKLPGATTNTRDELGIVPLNAIHVKRDVDIESVSTCLGQPYFDRSGA</sequence>
<evidence type="ECO:0000256" key="5">
    <source>
        <dbReference type="ARBA" id="ARBA00038359"/>
    </source>
</evidence>
<dbReference type="Pfam" id="PF20684">
    <property type="entry name" value="Fung_rhodopsin"/>
    <property type="match status" value="1"/>
</dbReference>
<protein>
    <recommendedName>
        <fullName evidence="7">Rhodopsin domain-containing protein</fullName>
    </recommendedName>
</protein>
<reference evidence="8 9" key="1">
    <citation type="submission" date="2023-08" db="EMBL/GenBank/DDBJ databases">
        <title>Black Yeasts Isolated from many extreme environments.</title>
        <authorList>
            <person name="Coleine C."/>
            <person name="Stajich J.E."/>
            <person name="Selbmann L."/>
        </authorList>
    </citation>
    <scope>NUCLEOTIDE SEQUENCE [LARGE SCALE GENOMIC DNA]</scope>
    <source>
        <strain evidence="8 9">CCFEE 5792</strain>
    </source>
</reference>
<gene>
    <name evidence="8" type="ORF">LTR84_005774</name>
</gene>
<dbReference type="GeneID" id="89973949"/>
<evidence type="ECO:0000256" key="1">
    <source>
        <dbReference type="ARBA" id="ARBA00004141"/>
    </source>
</evidence>
<dbReference type="GO" id="GO:0016020">
    <property type="term" value="C:membrane"/>
    <property type="evidence" value="ECO:0007669"/>
    <property type="project" value="UniProtKB-SubCell"/>
</dbReference>
<name>A0AAV9N7I7_9EURO</name>
<evidence type="ECO:0000256" key="3">
    <source>
        <dbReference type="ARBA" id="ARBA00022989"/>
    </source>
</evidence>
<organism evidence="8 9">
    <name type="scientific">Exophiala bonariae</name>
    <dbReference type="NCBI Taxonomy" id="1690606"/>
    <lineage>
        <taxon>Eukaryota</taxon>
        <taxon>Fungi</taxon>
        <taxon>Dikarya</taxon>
        <taxon>Ascomycota</taxon>
        <taxon>Pezizomycotina</taxon>
        <taxon>Eurotiomycetes</taxon>
        <taxon>Chaetothyriomycetidae</taxon>
        <taxon>Chaetothyriales</taxon>
        <taxon>Herpotrichiellaceae</taxon>
        <taxon>Exophiala</taxon>
    </lineage>
</organism>
<accession>A0AAV9N7I7</accession>
<feature type="domain" description="Rhodopsin" evidence="7">
    <location>
        <begin position="2"/>
        <end position="216"/>
    </location>
</feature>
<keyword evidence="4 6" id="KW-0472">Membrane</keyword>
<keyword evidence="3 6" id="KW-1133">Transmembrane helix</keyword>
<evidence type="ECO:0000313" key="9">
    <source>
        <dbReference type="Proteomes" id="UP001358417"/>
    </source>
</evidence>
<evidence type="ECO:0000256" key="2">
    <source>
        <dbReference type="ARBA" id="ARBA00022692"/>
    </source>
</evidence>
<dbReference type="InterPro" id="IPR052337">
    <property type="entry name" value="SAT4-like"/>
</dbReference>
<dbReference type="PANTHER" id="PTHR33048">
    <property type="entry name" value="PTH11-LIKE INTEGRAL MEMBRANE PROTEIN (AFU_ORTHOLOGUE AFUA_5G11245)"/>
    <property type="match status" value="1"/>
</dbReference>
<dbReference type="InterPro" id="IPR049326">
    <property type="entry name" value="Rhodopsin_dom_fungi"/>
</dbReference>
<proteinExistence type="inferred from homology"/>
<dbReference type="Proteomes" id="UP001358417">
    <property type="component" value="Unassembled WGS sequence"/>
</dbReference>
<feature type="transmembrane region" description="Helical" evidence="6">
    <location>
        <begin position="124"/>
        <end position="141"/>
    </location>
</feature>
<comment type="subcellular location">
    <subcellularLocation>
        <location evidence="1">Membrane</location>
        <topology evidence="1">Multi-pass membrane protein</topology>
    </subcellularLocation>
</comment>
<evidence type="ECO:0000256" key="6">
    <source>
        <dbReference type="SAM" id="Phobius"/>
    </source>
</evidence>
<evidence type="ECO:0000259" key="7">
    <source>
        <dbReference type="Pfam" id="PF20684"/>
    </source>
</evidence>
<feature type="transmembrane region" description="Helical" evidence="6">
    <location>
        <begin position="153"/>
        <end position="171"/>
    </location>
</feature>
<dbReference type="EMBL" id="JAVRRD010000021">
    <property type="protein sequence ID" value="KAK5048683.1"/>
    <property type="molecule type" value="Genomic_DNA"/>
</dbReference>
<feature type="transmembrane region" description="Helical" evidence="6">
    <location>
        <begin position="74"/>
        <end position="96"/>
    </location>
</feature>
<feature type="transmembrane region" description="Helical" evidence="6">
    <location>
        <begin position="40"/>
        <end position="62"/>
    </location>
</feature>
<comment type="caution">
    <text evidence="8">The sequence shown here is derived from an EMBL/GenBank/DDBJ whole genome shotgun (WGS) entry which is preliminary data.</text>
</comment>
<evidence type="ECO:0000256" key="4">
    <source>
        <dbReference type="ARBA" id="ARBA00023136"/>
    </source>
</evidence>
<dbReference type="RefSeq" id="XP_064704042.1">
    <property type="nucleotide sequence ID" value="XM_064849339.1"/>
</dbReference>
<keyword evidence="2 6" id="KW-0812">Transmembrane</keyword>
<comment type="similarity">
    <text evidence="5">Belongs to the SAT4 family.</text>
</comment>
<dbReference type="PANTHER" id="PTHR33048:SF47">
    <property type="entry name" value="INTEGRAL MEMBRANE PROTEIN-RELATED"/>
    <property type="match status" value="1"/>
</dbReference>
<keyword evidence="9" id="KW-1185">Reference proteome</keyword>
<evidence type="ECO:0000313" key="8">
    <source>
        <dbReference type="EMBL" id="KAK5048683.1"/>
    </source>
</evidence>
<dbReference type="AlphaFoldDB" id="A0AAV9N7I7"/>